<evidence type="ECO:0000313" key="3">
    <source>
        <dbReference type="Proteomes" id="UP000064967"/>
    </source>
</evidence>
<evidence type="ECO:0008006" key="4">
    <source>
        <dbReference type="Google" id="ProtNLM"/>
    </source>
</evidence>
<dbReference type="Proteomes" id="UP000064967">
    <property type="component" value="Chromosome"/>
</dbReference>
<keyword evidence="1" id="KW-0812">Transmembrane</keyword>
<dbReference type="AlphaFoldDB" id="A0A0K1QAT2"/>
<feature type="transmembrane region" description="Helical" evidence="1">
    <location>
        <begin position="9"/>
        <end position="28"/>
    </location>
</feature>
<keyword evidence="1" id="KW-1133">Transmembrane helix</keyword>
<feature type="transmembrane region" description="Helical" evidence="1">
    <location>
        <begin position="193"/>
        <end position="211"/>
    </location>
</feature>
<feature type="transmembrane region" description="Helical" evidence="1">
    <location>
        <begin position="126"/>
        <end position="145"/>
    </location>
</feature>
<dbReference type="EMBL" id="CP012333">
    <property type="protein sequence ID" value="AKV02767.1"/>
    <property type="molecule type" value="Genomic_DNA"/>
</dbReference>
<feature type="transmembrane region" description="Helical" evidence="1">
    <location>
        <begin position="223"/>
        <end position="245"/>
    </location>
</feature>
<accession>A0A0K1QAT2</accession>
<dbReference type="KEGG" id="llu:AKJ09_09430"/>
<name>A0A0K1QAT2_9BACT</name>
<gene>
    <name evidence="2" type="ORF">AKJ09_09430</name>
</gene>
<feature type="transmembrane region" description="Helical" evidence="1">
    <location>
        <begin position="86"/>
        <end position="114"/>
    </location>
</feature>
<keyword evidence="3" id="KW-1185">Reference proteome</keyword>
<evidence type="ECO:0000256" key="1">
    <source>
        <dbReference type="SAM" id="Phobius"/>
    </source>
</evidence>
<organism evidence="2 3">
    <name type="scientific">Labilithrix luteola</name>
    <dbReference type="NCBI Taxonomy" id="1391654"/>
    <lineage>
        <taxon>Bacteria</taxon>
        <taxon>Pseudomonadati</taxon>
        <taxon>Myxococcota</taxon>
        <taxon>Polyangia</taxon>
        <taxon>Polyangiales</taxon>
        <taxon>Labilitrichaceae</taxon>
        <taxon>Labilithrix</taxon>
    </lineage>
</organism>
<proteinExistence type="predicted"/>
<dbReference type="RefSeq" id="WP_146653636.1">
    <property type="nucleotide sequence ID" value="NZ_CP012333.1"/>
</dbReference>
<reference evidence="2 3" key="1">
    <citation type="submission" date="2015-08" db="EMBL/GenBank/DDBJ databases">
        <authorList>
            <person name="Babu N.S."/>
            <person name="Beckwith C.J."/>
            <person name="Beseler K.G."/>
            <person name="Brison A."/>
            <person name="Carone J.V."/>
            <person name="Caskin T.P."/>
            <person name="Diamond M."/>
            <person name="Durham M.E."/>
            <person name="Foxe J.M."/>
            <person name="Go M."/>
            <person name="Henderson B.A."/>
            <person name="Jones I.B."/>
            <person name="McGettigan J.A."/>
            <person name="Micheletti S.J."/>
            <person name="Nasrallah M.E."/>
            <person name="Ortiz D."/>
            <person name="Piller C.R."/>
            <person name="Privatt S.R."/>
            <person name="Schneider S.L."/>
            <person name="Sharp S."/>
            <person name="Smith T.C."/>
            <person name="Stanton J.D."/>
            <person name="Ullery H.E."/>
            <person name="Wilson R.J."/>
            <person name="Serrano M.G."/>
            <person name="Buck G."/>
            <person name="Lee V."/>
            <person name="Wang Y."/>
            <person name="Carvalho R."/>
            <person name="Voegtly L."/>
            <person name="Shi R."/>
            <person name="Duckworth R."/>
            <person name="Johnson A."/>
            <person name="Loviza R."/>
            <person name="Walstead R."/>
            <person name="Shah Z."/>
            <person name="Kiflezghi M."/>
            <person name="Wade K."/>
            <person name="Ball S.L."/>
            <person name="Bradley K.W."/>
            <person name="Asai D.J."/>
            <person name="Bowman C.A."/>
            <person name="Russell D.A."/>
            <person name="Pope W.H."/>
            <person name="Jacobs-Sera D."/>
            <person name="Hendrix R.W."/>
            <person name="Hatfull G.F."/>
        </authorList>
    </citation>
    <scope>NUCLEOTIDE SEQUENCE [LARGE SCALE GENOMIC DNA]</scope>
    <source>
        <strain evidence="2 3">DSM 27648</strain>
    </source>
</reference>
<keyword evidence="1" id="KW-0472">Membrane</keyword>
<feature type="transmembrane region" description="Helical" evidence="1">
    <location>
        <begin position="274"/>
        <end position="293"/>
    </location>
</feature>
<feature type="transmembrane region" description="Helical" evidence="1">
    <location>
        <begin position="352"/>
        <end position="371"/>
    </location>
</feature>
<dbReference type="STRING" id="1391654.AKJ09_09430"/>
<sequence>MTVARLSRVVFFAAVAVVAMALVATLAWEAVTAFVRPLDGVEGEVLFEADRLRAGLPLYTDVATGAADYGPIPARYLVLYPPVWPFFLSLVPAQLAFGVARSVGFFAWFGLLAFIVARAPRKRRPACALGAAFAGGIWLLAFYGTSARPDGIAVFASGLALERATRRSSGKFPSIDLVSGVLFGLAAWLKPNVVGLAPGAFVGAALAAVLAERGARSEVVRRIARAVIPGIAGVVLVSALIAGALTSRTGSAWVEHLLASTGQPPDVAHWIDQLVSRGPFVGLPLGFAALVGLHGRKDPGAAIATGALLGAIAWCILCLSKIGSASNYLLEPCVAAVIVLARADVPKLRVPPLVLAIVALVQALWTGLASWNSAREHVPLDRARAATIANVRASCGAAPNDVVLADEPGLELMMNGRIVQTPFQATHSSRRGRWPVEAWMADVSHPSARCLVMQDDLLERPLATVDVVHDRFSPELRRVLREHFELAYERTGYWVYRRRPSR</sequence>
<evidence type="ECO:0000313" key="2">
    <source>
        <dbReference type="EMBL" id="AKV02767.1"/>
    </source>
</evidence>
<feature type="transmembrane region" description="Helical" evidence="1">
    <location>
        <begin position="300"/>
        <end position="322"/>
    </location>
</feature>
<protein>
    <recommendedName>
        <fullName evidence="4">Glycosyltransferase RgtA/B/C/D-like domain-containing protein</fullName>
    </recommendedName>
</protein>